<dbReference type="Gene3D" id="3.90.1300.10">
    <property type="entry name" value="Amidase signature (AS) domain"/>
    <property type="match status" value="1"/>
</dbReference>
<comment type="similarity">
    <text evidence="1 7">Belongs to the amidase family. GatA subfamily.</text>
</comment>
<dbReference type="PROSITE" id="PS00571">
    <property type="entry name" value="AMIDASES"/>
    <property type="match status" value="1"/>
</dbReference>
<protein>
    <recommendedName>
        <fullName evidence="7">Glutamyl-tRNA(Gln) amidotransferase subunit A</fullName>
        <shortName evidence="7">Glu-ADT subunit A</shortName>
        <ecNumber evidence="7">6.3.5.7</ecNumber>
    </recommendedName>
</protein>
<keyword evidence="10" id="KW-0808">Transferase</keyword>
<dbReference type="InterPro" id="IPR023631">
    <property type="entry name" value="Amidase_dom"/>
</dbReference>
<feature type="domain" description="Amidase" evidence="9">
    <location>
        <begin position="24"/>
        <end position="462"/>
    </location>
</feature>
<accession>A0A1G2BVU9</accession>
<evidence type="ECO:0000256" key="6">
    <source>
        <dbReference type="ARBA" id="ARBA00047407"/>
    </source>
</evidence>
<organism evidence="10 11">
    <name type="scientific">Candidatus Komeilibacteria bacterium RIFCSPLOWO2_01_FULL_53_11</name>
    <dbReference type="NCBI Taxonomy" id="1798552"/>
    <lineage>
        <taxon>Bacteria</taxon>
        <taxon>Candidatus Komeiliibacteriota</taxon>
    </lineage>
</organism>
<dbReference type="GO" id="GO:0050567">
    <property type="term" value="F:glutaminyl-tRNA synthase (glutamine-hydrolyzing) activity"/>
    <property type="evidence" value="ECO:0007669"/>
    <property type="project" value="UniProtKB-UniRule"/>
</dbReference>
<dbReference type="SUPFAM" id="SSF75304">
    <property type="entry name" value="Amidase signature (AS) enzymes"/>
    <property type="match status" value="1"/>
</dbReference>
<name>A0A1G2BVU9_9BACT</name>
<dbReference type="InterPro" id="IPR004412">
    <property type="entry name" value="GatA"/>
</dbReference>
<keyword evidence="4 7" id="KW-0067">ATP-binding</keyword>
<keyword evidence="3 7" id="KW-0547">Nucleotide-binding</keyword>
<feature type="active site" description="Acyl-ester intermediate" evidence="7">
    <location>
        <position position="174"/>
    </location>
</feature>
<dbReference type="PANTHER" id="PTHR11895:SF7">
    <property type="entry name" value="GLUTAMYL-TRNA(GLN) AMIDOTRANSFERASE SUBUNIT A, MITOCHONDRIAL"/>
    <property type="match status" value="1"/>
</dbReference>
<evidence type="ECO:0000313" key="11">
    <source>
        <dbReference type="Proteomes" id="UP000177349"/>
    </source>
</evidence>
<comment type="caution">
    <text evidence="10">The sequence shown here is derived from an EMBL/GenBank/DDBJ whole genome shotgun (WGS) entry which is preliminary data.</text>
</comment>
<dbReference type="EMBL" id="MHKN01000017">
    <property type="protein sequence ID" value="OGY92420.1"/>
    <property type="molecule type" value="Genomic_DNA"/>
</dbReference>
<dbReference type="AlphaFoldDB" id="A0A1G2BVU9"/>
<proteinExistence type="inferred from homology"/>
<evidence type="ECO:0000259" key="9">
    <source>
        <dbReference type="Pfam" id="PF01425"/>
    </source>
</evidence>
<dbReference type="GO" id="GO:0030956">
    <property type="term" value="C:glutamyl-tRNA(Gln) amidotransferase complex"/>
    <property type="evidence" value="ECO:0007669"/>
    <property type="project" value="InterPro"/>
</dbReference>
<evidence type="ECO:0000256" key="7">
    <source>
        <dbReference type="HAMAP-Rule" id="MF_00120"/>
    </source>
</evidence>
<feature type="active site" description="Charge relay system" evidence="7">
    <location>
        <position position="75"/>
    </location>
</feature>
<dbReference type="InterPro" id="IPR036928">
    <property type="entry name" value="AS_sf"/>
</dbReference>
<keyword evidence="2 7" id="KW-0436">Ligase</keyword>
<dbReference type="PANTHER" id="PTHR11895">
    <property type="entry name" value="TRANSAMIDASE"/>
    <property type="match status" value="1"/>
</dbReference>
<evidence type="ECO:0000256" key="2">
    <source>
        <dbReference type="ARBA" id="ARBA00022598"/>
    </source>
</evidence>
<comment type="subunit">
    <text evidence="7">Heterotrimer of A, B and C subunits.</text>
</comment>
<dbReference type="InterPro" id="IPR000120">
    <property type="entry name" value="Amidase"/>
</dbReference>
<dbReference type="HAMAP" id="MF_00120">
    <property type="entry name" value="GatA"/>
    <property type="match status" value="1"/>
</dbReference>
<evidence type="ECO:0000313" key="10">
    <source>
        <dbReference type="EMBL" id="OGY92420.1"/>
    </source>
</evidence>
<dbReference type="Proteomes" id="UP000177349">
    <property type="component" value="Unassembled WGS sequence"/>
</dbReference>
<evidence type="ECO:0000256" key="3">
    <source>
        <dbReference type="ARBA" id="ARBA00022741"/>
    </source>
</evidence>
<evidence type="ECO:0000256" key="1">
    <source>
        <dbReference type="ARBA" id="ARBA00008069"/>
    </source>
</evidence>
<dbReference type="EC" id="6.3.5.7" evidence="7"/>
<dbReference type="GO" id="GO:0016740">
    <property type="term" value="F:transferase activity"/>
    <property type="evidence" value="ECO:0007669"/>
    <property type="project" value="UniProtKB-KW"/>
</dbReference>
<feature type="active site" description="Charge relay system" evidence="7">
    <location>
        <position position="150"/>
    </location>
</feature>
<sequence length="472" mass="50999">MNPTAASISELAKGLRSKQYSAVELIKQSLDAAKQDSLNVFITVNDAALEAARRADKRISSGDPDPLIGIPFAVKDVLMTRGLRTTAASRMLADFIPSYTATAVERLTDRGMVILGKTNCDEFAMGSSNENSAFGPVKNPHDESRVPGGSSGGSAVAVAAGYAPVSLGTDTGGSVRLPAALCGVVGFRPTYGRISRYGLIAMASSLDQVGIFSRNAEDCALLLEAMAGFDRRDATSSREAVPRYRDDIRQPVRPLTIGIPKEYVDDEVGVGADLVRRARERYEQMPNVKLVDVSLPHSAYGLATYYICVSSEISANLARYDGLRYGYREEGAATLEELYRTNRTNGLGSEPKRRILLGTYALSAGYFDKYYAQASKVRRLILQDFEKAFQRVDVLLSPTSPTPAFKLGERMTDPLLMYLSDLYTVGASLAGLPAVSYPAGMVSNLPVGLQLTGPAWSEARLLQAIEYLQPIS</sequence>
<keyword evidence="5 7" id="KW-0648">Protein biosynthesis</keyword>
<dbReference type="GO" id="GO:0006412">
    <property type="term" value="P:translation"/>
    <property type="evidence" value="ECO:0007669"/>
    <property type="project" value="UniProtKB-UniRule"/>
</dbReference>
<dbReference type="GO" id="GO:0005524">
    <property type="term" value="F:ATP binding"/>
    <property type="evidence" value="ECO:0007669"/>
    <property type="project" value="UniProtKB-KW"/>
</dbReference>
<evidence type="ECO:0000256" key="4">
    <source>
        <dbReference type="ARBA" id="ARBA00022840"/>
    </source>
</evidence>
<dbReference type="NCBIfam" id="TIGR00132">
    <property type="entry name" value="gatA"/>
    <property type="match status" value="1"/>
</dbReference>
<reference evidence="10 11" key="1">
    <citation type="journal article" date="2016" name="Nat. Commun.">
        <title>Thousands of microbial genomes shed light on interconnected biogeochemical processes in an aquifer system.</title>
        <authorList>
            <person name="Anantharaman K."/>
            <person name="Brown C.T."/>
            <person name="Hug L.A."/>
            <person name="Sharon I."/>
            <person name="Castelle C.J."/>
            <person name="Probst A.J."/>
            <person name="Thomas B.C."/>
            <person name="Singh A."/>
            <person name="Wilkins M.J."/>
            <person name="Karaoz U."/>
            <person name="Brodie E.L."/>
            <person name="Williams K.H."/>
            <person name="Hubbard S.S."/>
            <person name="Banfield J.F."/>
        </authorList>
    </citation>
    <scope>NUCLEOTIDE SEQUENCE [LARGE SCALE GENOMIC DNA]</scope>
</reference>
<comment type="catalytic activity">
    <reaction evidence="6 7">
        <text>L-glutamyl-tRNA(Gln) + L-glutamine + ATP + H2O = L-glutaminyl-tRNA(Gln) + L-glutamate + ADP + phosphate + H(+)</text>
        <dbReference type="Rhea" id="RHEA:17521"/>
        <dbReference type="Rhea" id="RHEA-COMP:9681"/>
        <dbReference type="Rhea" id="RHEA-COMP:9684"/>
        <dbReference type="ChEBI" id="CHEBI:15377"/>
        <dbReference type="ChEBI" id="CHEBI:15378"/>
        <dbReference type="ChEBI" id="CHEBI:29985"/>
        <dbReference type="ChEBI" id="CHEBI:30616"/>
        <dbReference type="ChEBI" id="CHEBI:43474"/>
        <dbReference type="ChEBI" id="CHEBI:58359"/>
        <dbReference type="ChEBI" id="CHEBI:78520"/>
        <dbReference type="ChEBI" id="CHEBI:78521"/>
        <dbReference type="ChEBI" id="CHEBI:456216"/>
        <dbReference type="EC" id="6.3.5.7"/>
    </reaction>
</comment>
<evidence type="ECO:0000256" key="5">
    <source>
        <dbReference type="ARBA" id="ARBA00022917"/>
    </source>
</evidence>
<dbReference type="Pfam" id="PF01425">
    <property type="entry name" value="Amidase"/>
    <property type="match status" value="1"/>
</dbReference>
<feature type="region of interest" description="Disordered" evidence="8">
    <location>
        <begin position="131"/>
        <end position="150"/>
    </location>
</feature>
<evidence type="ECO:0000256" key="8">
    <source>
        <dbReference type="SAM" id="MobiDB-lite"/>
    </source>
</evidence>
<dbReference type="InterPro" id="IPR020556">
    <property type="entry name" value="Amidase_CS"/>
</dbReference>
<comment type="function">
    <text evidence="7">Allows the formation of correctly charged Gln-tRNA(Gln) through the transamidation of misacylated Glu-tRNA(Gln) in organisms which lack glutaminyl-tRNA synthetase. The reaction takes place in the presence of glutamine and ATP through an activated gamma-phospho-Glu-tRNA(Gln).</text>
</comment>
<gene>
    <name evidence="7" type="primary">gatA</name>
    <name evidence="10" type="ORF">A3B31_03870</name>
</gene>